<accession>A0A365L3U4</accession>
<dbReference type="Gene3D" id="2.20.25.110">
    <property type="entry name" value="S-adenosyl-L-methionine-dependent methyltransferases"/>
    <property type="match status" value="1"/>
</dbReference>
<dbReference type="Proteomes" id="UP000251002">
    <property type="component" value="Unassembled WGS sequence"/>
</dbReference>
<dbReference type="Gene3D" id="3.40.50.150">
    <property type="entry name" value="Vaccinia Virus protein VP39"/>
    <property type="match status" value="1"/>
</dbReference>
<feature type="domain" description="Methyltransferase" evidence="2">
    <location>
        <begin position="40"/>
        <end position="135"/>
    </location>
</feature>
<comment type="caution">
    <text evidence="3">The sequence shown here is derived from an EMBL/GenBank/DDBJ whole genome shotgun (WGS) entry which is preliminary data.</text>
</comment>
<evidence type="ECO:0000313" key="4">
    <source>
        <dbReference type="Proteomes" id="UP000251002"/>
    </source>
</evidence>
<dbReference type="EMBL" id="QLZR01000002">
    <property type="protein sequence ID" value="RAZ79699.1"/>
    <property type="molecule type" value="Genomic_DNA"/>
</dbReference>
<dbReference type="Pfam" id="PF13649">
    <property type="entry name" value="Methyltransf_25"/>
    <property type="match status" value="1"/>
</dbReference>
<protein>
    <submittedName>
        <fullName evidence="3">Class I SAM-dependent methyltransferase</fullName>
    </submittedName>
</protein>
<dbReference type="AlphaFoldDB" id="A0A365L3U4"/>
<reference evidence="3 4" key="1">
    <citation type="submission" date="2018-06" db="EMBL/GenBank/DDBJ databases">
        <title>The draft genome sequences of strains SCU63 and S1.</title>
        <authorList>
            <person name="Gan L."/>
        </authorList>
    </citation>
    <scope>NUCLEOTIDE SEQUENCE [LARGE SCALE GENOMIC DNA]</scope>
    <source>
        <strain evidence="3 4">SCU63</strain>
    </source>
</reference>
<dbReference type="GO" id="GO:0032259">
    <property type="term" value="P:methylation"/>
    <property type="evidence" value="ECO:0007669"/>
    <property type="project" value="UniProtKB-KW"/>
</dbReference>
<dbReference type="GO" id="GO:0008168">
    <property type="term" value="F:methyltransferase activity"/>
    <property type="evidence" value="ECO:0007669"/>
    <property type="project" value="UniProtKB-KW"/>
</dbReference>
<gene>
    <name evidence="3" type="ORF">DP120_06690</name>
</gene>
<dbReference type="InterPro" id="IPR041698">
    <property type="entry name" value="Methyltransf_25"/>
</dbReference>
<dbReference type="CDD" id="cd02440">
    <property type="entry name" value="AdoMet_MTases"/>
    <property type="match status" value="1"/>
</dbReference>
<dbReference type="PANTHER" id="PTHR43861">
    <property type="entry name" value="TRANS-ACONITATE 2-METHYLTRANSFERASE-RELATED"/>
    <property type="match status" value="1"/>
</dbReference>
<sequence length="251" mass="28912">MFKSNFEKYNDPEQYDLEYQNYLNDVPFLAEWANKQKGTVVDLGCGTGRATIPLAQKGYKLIGVDLHEGMLNHARGKTMNDSLSVEWILQDCTKLSLNVLVSLMYMTGNSFQHFLTNESQNQLLQSVHNHLEVNGVFIFNTRFPILNELAEVDESTRIYQDQRNRKIREKTKETYHPLTQILHCTSSREILDGPGKGSIEQDSISLRYVFPLEMVRLLTQNGFSILKTYSSWKKEPLKTSSSEMIFVCIKN</sequence>
<keyword evidence="4" id="KW-1185">Reference proteome</keyword>
<keyword evidence="3" id="KW-0489">Methyltransferase</keyword>
<proteinExistence type="predicted"/>
<organism evidence="3 4">
    <name type="scientific">Planococcus halotolerans</name>
    <dbReference type="NCBI Taxonomy" id="2233542"/>
    <lineage>
        <taxon>Bacteria</taxon>
        <taxon>Bacillati</taxon>
        <taxon>Bacillota</taxon>
        <taxon>Bacilli</taxon>
        <taxon>Bacillales</taxon>
        <taxon>Caryophanaceae</taxon>
        <taxon>Planococcus</taxon>
    </lineage>
</organism>
<evidence type="ECO:0000256" key="1">
    <source>
        <dbReference type="ARBA" id="ARBA00022679"/>
    </source>
</evidence>
<name>A0A365L3U4_9BACL</name>
<dbReference type="SUPFAM" id="SSF53335">
    <property type="entry name" value="S-adenosyl-L-methionine-dependent methyltransferases"/>
    <property type="match status" value="1"/>
</dbReference>
<dbReference type="InterPro" id="IPR029063">
    <property type="entry name" value="SAM-dependent_MTases_sf"/>
</dbReference>
<evidence type="ECO:0000313" key="3">
    <source>
        <dbReference type="EMBL" id="RAZ79699.1"/>
    </source>
</evidence>
<keyword evidence="1 3" id="KW-0808">Transferase</keyword>
<evidence type="ECO:0000259" key="2">
    <source>
        <dbReference type="Pfam" id="PF13649"/>
    </source>
</evidence>